<sequence length="63" mass="6719">MLNTPTISVREAARLLGIGESSAYTAIRNNQFPTPVIKIGGRYVIPTAPLRQLLGVDAPKEAA</sequence>
<evidence type="ECO:0000259" key="1">
    <source>
        <dbReference type="Pfam" id="PF12728"/>
    </source>
</evidence>
<evidence type="ECO:0000313" key="2">
    <source>
        <dbReference type="EMBL" id="MCX7444390.1"/>
    </source>
</evidence>
<dbReference type="Proteomes" id="UP001081709">
    <property type="component" value="Unassembled WGS sequence"/>
</dbReference>
<dbReference type="EMBL" id="JAPMKV010000002">
    <property type="protein sequence ID" value="MCX7444390.1"/>
    <property type="molecule type" value="Genomic_DNA"/>
</dbReference>
<name>A0ABT3WQ99_9CORY</name>
<evidence type="ECO:0000313" key="3">
    <source>
        <dbReference type="Proteomes" id="UP001081709"/>
    </source>
</evidence>
<feature type="domain" description="Helix-turn-helix" evidence="1">
    <location>
        <begin position="8"/>
        <end position="52"/>
    </location>
</feature>
<comment type="caution">
    <text evidence="2">The sequence shown here is derived from an EMBL/GenBank/DDBJ whole genome shotgun (WGS) entry which is preliminary data.</text>
</comment>
<dbReference type="InterPro" id="IPR041657">
    <property type="entry name" value="HTH_17"/>
</dbReference>
<dbReference type="InterPro" id="IPR038148">
    <property type="entry name" value="Tn1545/Tn916_Xis"/>
</dbReference>
<reference evidence="2" key="1">
    <citation type="submission" date="2022-11" db="EMBL/GenBank/DDBJ databases">
        <title>Corynebacterium sp. isolated from Penguins.</title>
        <authorList>
            <person name="Sedlar K."/>
            <person name="Svec P."/>
        </authorList>
    </citation>
    <scope>NUCLEOTIDE SEQUENCE</scope>
    <source>
        <strain evidence="2">P7003</strain>
    </source>
</reference>
<protein>
    <submittedName>
        <fullName evidence="2">Helix-turn-helix domain-containing protein</fullName>
    </submittedName>
</protein>
<dbReference type="RefSeq" id="WP_267186283.1">
    <property type="nucleotide sequence ID" value="NZ_JAPMKV010000002.1"/>
</dbReference>
<organism evidence="2 3">
    <name type="scientific">Corynebacterium pygosceleis</name>
    <dbReference type="NCBI Taxonomy" id="2800406"/>
    <lineage>
        <taxon>Bacteria</taxon>
        <taxon>Bacillati</taxon>
        <taxon>Actinomycetota</taxon>
        <taxon>Actinomycetes</taxon>
        <taxon>Mycobacteriales</taxon>
        <taxon>Corynebacteriaceae</taxon>
        <taxon>Corynebacterium</taxon>
    </lineage>
</organism>
<accession>A0ABT3WQ99</accession>
<gene>
    <name evidence="2" type="ORF">OS125_03910</name>
</gene>
<keyword evidence="3" id="KW-1185">Reference proteome</keyword>
<proteinExistence type="predicted"/>
<dbReference type="Pfam" id="PF12728">
    <property type="entry name" value="HTH_17"/>
    <property type="match status" value="1"/>
</dbReference>
<dbReference type="Gene3D" id="3.90.105.50">
    <property type="match status" value="1"/>
</dbReference>